<dbReference type="Gene3D" id="1.10.238.10">
    <property type="entry name" value="EF-hand"/>
    <property type="match status" value="1"/>
</dbReference>
<dbReference type="STRING" id="29170.A0A368G037"/>
<proteinExistence type="predicted"/>
<dbReference type="GO" id="GO:0045104">
    <property type="term" value="P:intermediate filament cytoskeleton organization"/>
    <property type="evidence" value="ECO:0007669"/>
    <property type="project" value="InterPro"/>
</dbReference>
<comment type="caution">
    <text evidence="7">The sequence shown here is derived from an EMBL/GenBank/DDBJ whole genome shotgun (WGS) entry which is preliminary data.</text>
</comment>
<dbReference type="PANTHER" id="PTHR23169:SF23">
    <property type="entry name" value="SHORT STOP, ISOFORM H"/>
    <property type="match status" value="1"/>
</dbReference>
<keyword evidence="3" id="KW-0206">Cytoskeleton</keyword>
<evidence type="ECO:0000256" key="3">
    <source>
        <dbReference type="ARBA" id="ARBA00023212"/>
    </source>
</evidence>
<keyword evidence="4" id="KW-0175">Coiled coil</keyword>
<feature type="coiled-coil region" evidence="4">
    <location>
        <begin position="919"/>
        <end position="949"/>
    </location>
</feature>
<dbReference type="SUPFAM" id="SSF46966">
    <property type="entry name" value="Spectrin repeat"/>
    <property type="match status" value="11"/>
</dbReference>
<dbReference type="Gene3D" id="1.20.58.60">
    <property type="match status" value="10"/>
</dbReference>
<dbReference type="PANTHER" id="PTHR23169">
    <property type="entry name" value="ENVOPLAKIN"/>
    <property type="match status" value="1"/>
</dbReference>
<organism evidence="7 8">
    <name type="scientific">Ancylostoma caninum</name>
    <name type="common">Dog hookworm</name>
    <dbReference type="NCBI Taxonomy" id="29170"/>
    <lineage>
        <taxon>Eukaryota</taxon>
        <taxon>Metazoa</taxon>
        <taxon>Ecdysozoa</taxon>
        <taxon>Nematoda</taxon>
        <taxon>Chromadorea</taxon>
        <taxon>Rhabditida</taxon>
        <taxon>Rhabditina</taxon>
        <taxon>Rhabditomorpha</taxon>
        <taxon>Strongyloidea</taxon>
        <taxon>Ancylostomatidae</taxon>
        <taxon>Ancylostomatinae</taxon>
        <taxon>Ancylostoma</taxon>
    </lineage>
</organism>
<dbReference type="GO" id="GO:0005198">
    <property type="term" value="F:structural molecule activity"/>
    <property type="evidence" value="ECO:0007669"/>
    <property type="project" value="TreeGrafter"/>
</dbReference>
<evidence type="ECO:0000259" key="6">
    <source>
        <dbReference type="PROSITE" id="PS51460"/>
    </source>
</evidence>
<dbReference type="Gene3D" id="3.30.920.20">
    <property type="entry name" value="Gas2-like domain"/>
    <property type="match status" value="1"/>
</dbReference>
<dbReference type="OrthoDB" id="2250192at2759"/>
<feature type="region of interest" description="Disordered" evidence="5">
    <location>
        <begin position="1306"/>
        <end position="1333"/>
    </location>
</feature>
<evidence type="ECO:0000256" key="1">
    <source>
        <dbReference type="ARBA" id="ARBA00004245"/>
    </source>
</evidence>
<sequence length="1870" mass="211658">MLVADEKLALLAKAIPLSERFHEGFEAVMEWVEAVEEDLIQIDSTDLDTQTQLVFSMEEGVSHWRPEVDDLIAVSSQLQALSSPDQAEELFQSTTEMNRRVNQIAEKVARRAERLDVADRQSRAVFDELSFLLEWLSDARDRVAAAGPPSIDPDFARTQLRNQLVMNDDVTVNKTRLRELTMEVKKVCRELGGEGGESVSSLTEQCDQAKDLVDEVTKLCMDRTEVLERALALSQHLTIEFDRLTTWLDQIDDELRTAPELTTATPLPQLRKQREHNAELAAAILAYVPIVEQFRSDVSALQDICVHEDGVKLGELADEIIAKYNDMRMAVEARGQALDSIVDATSGLGERLDNFVETLRGASDRLRQNNSISSDPALLRTQIAENHAVKEGLRAKQSAYTALKESAAELLASLPEGDAARDEVTKLCMDRTEVLERALALSQHLTIEFDRLTTWLDQIDDELRTAPELTTATPLPQLRKQREHNAELAAAILAYVPIVEQFRSDVSALQDICVHEDGVKLGELADEIIAKYNDMRMAVEARGQALDSIVDATSGLGERLDNFVETLRGASDEPGQNNPIAKVSVFLGDAARDEVTEKLRRLSELWDSIEQEAEDRGDFLESILAKARHFWNELDECQRAIDDIRVRLESVEPAAGQPEQLQRQQAEMQNVASNMASTENRLVELREAGAALSGIIPSEEQTVINAQVEAVHDGWATITKLFADKNRDLIAAMEDAMAFHTDMASLLAWLDDAEARLAKLPATESLKVDEISRLLDELHVFKDEMDKQAVLKFASGAPPHRAAAIRQPINKLNLRWSQLYAALCDKENKVERMLLQMGRLSEAADQLIAWMRKTRGTLDELSAAAPTLRPLERQRCQLTVVSNDVHAHESSVATLNAAAQRLMRDDQNADAIVRMDQMNKEWKELNDVLQALIVQMEKAKAEAEKVGREAEQWMVWLEDVESQLATTKPTGGLPETAEIQLDDFRVLRSEIAQNKPALEAYIDDANNNLCDGENNGQTWIGRNHALIRNKWAKVKELCADREKKLQLALEEAVALDTSMRDTAEWLTAAEQRLAALEPVSRILEVVENQVLENEKWTDEVAIRKQLMAEQQAAGTRLQYYCEKKDAIPIKNGLVSLKHRFEKVASRSAERTKTRVWLNGVTDLLGWLDDLEARIPDDQLSTSNIDKLKQMLDDVKAAQAELTSRQPDFDITYKRGKSLMDHAPRPEVKKIQERNENLKKRWNAVLEKASQKRIAAEQALLDSSAFDEAILELESWIDSELAKNASAEVNVHGDVDTVKSLIDEHKKREAERTSKQRGLDTVMSKAAKLSSKDSDENSHIKTVCGRVTDKWKLLEEKAHVRSAALEGAAKQAADFDQKVHEILDWLVETEGKLAVSGSDFALALSRVEDIKTELHSNRDRRDNCLEAGREIQAKCHPRAEQPMKHWLRVVENRWREVEERVSEREFSLLEQQQQEKEREEALFELLEFVAQKREELNKMLAQALPQDLESMSKAQSAQEKFDAELREKQALVDGAIKHNRKGKRNAAATKLSDEWKQLWLDSIGHQTALEGQRQLLEEMRRLEGWRWEMWKEQYVEWNDHRKARVSDLFRRIDRSHTGNVPRDVFIDGILASKFPTSRLEMNKVADLFDKGDGLINSKEFIDALRFDRSRELKPLTDHEKVNEEITKQKNACSCCQQFKIEKVAEGHYRFGDTQIKRMVRILRSTVMVRVGGGWEALDEFLSKHDPCRAKGRLNIDMFYKDVSPSTAIDTMRAFTKGRRRTASSNVTSGPVMKVREKTERSIPMFPPRREPSDNTTESPTTRTFLSSSRDSLATPSSRPHSRASDSTTDERPSRIPSLRIQKGTRFSSSKP</sequence>
<keyword evidence="2" id="KW-0963">Cytoplasm</keyword>
<dbReference type="GO" id="GO:0031122">
    <property type="term" value="P:cytoplasmic microtubule organization"/>
    <property type="evidence" value="ECO:0007669"/>
    <property type="project" value="TreeGrafter"/>
</dbReference>
<dbReference type="InterPro" id="IPR003108">
    <property type="entry name" value="GAR_dom"/>
</dbReference>
<dbReference type="InterPro" id="IPR018159">
    <property type="entry name" value="Spectrin/alpha-actinin"/>
</dbReference>
<evidence type="ECO:0000313" key="7">
    <source>
        <dbReference type="EMBL" id="RCN37811.1"/>
    </source>
</evidence>
<dbReference type="GO" id="GO:0042060">
    <property type="term" value="P:wound healing"/>
    <property type="evidence" value="ECO:0007669"/>
    <property type="project" value="TreeGrafter"/>
</dbReference>
<evidence type="ECO:0000256" key="4">
    <source>
        <dbReference type="SAM" id="Coils"/>
    </source>
</evidence>
<accession>A0A368G037</accession>
<gene>
    <name evidence="7" type="ORF">ANCCAN_16265</name>
</gene>
<dbReference type="InterPro" id="IPR011992">
    <property type="entry name" value="EF-hand-dom_pair"/>
</dbReference>
<dbReference type="InterPro" id="IPR036534">
    <property type="entry name" value="GAR_dom_sf"/>
</dbReference>
<feature type="compositionally biased region" description="Polar residues" evidence="5">
    <location>
        <begin position="1812"/>
        <end position="1837"/>
    </location>
</feature>
<feature type="domain" description="GAR" evidence="6">
    <location>
        <begin position="1675"/>
        <end position="1747"/>
    </location>
</feature>
<dbReference type="GO" id="GO:0005737">
    <property type="term" value="C:cytoplasm"/>
    <property type="evidence" value="ECO:0007669"/>
    <property type="project" value="TreeGrafter"/>
</dbReference>
<evidence type="ECO:0000313" key="8">
    <source>
        <dbReference type="Proteomes" id="UP000252519"/>
    </source>
</evidence>
<feature type="region of interest" description="Disordered" evidence="5">
    <location>
        <begin position="1774"/>
        <end position="1870"/>
    </location>
</feature>
<dbReference type="SMART" id="SM00150">
    <property type="entry name" value="SPEC"/>
    <property type="match status" value="12"/>
</dbReference>
<dbReference type="GO" id="GO:0005882">
    <property type="term" value="C:intermediate filament"/>
    <property type="evidence" value="ECO:0007669"/>
    <property type="project" value="TreeGrafter"/>
</dbReference>
<comment type="subcellular location">
    <subcellularLocation>
        <location evidence="1">Cytoplasm</location>
        <location evidence="1">Cytoskeleton</location>
    </subcellularLocation>
</comment>
<dbReference type="SMART" id="SM00243">
    <property type="entry name" value="GAS2"/>
    <property type="match status" value="1"/>
</dbReference>
<evidence type="ECO:0000256" key="5">
    <source>
        <dbReference type="SAM" id="MobiDB-lite"/>
    </source>
</evidence>
<dbReference type="InterPro" id="IPR043197">
    <property type="entry name" value="Plakin"/>
</dbReference>
<evidence type="ECO:0000256" key="2">
    <source>
        <dbReference type="ARBA" id="ARBA00022490"/>
    </source>
</evidence>
<feature type="compositionally biased region" description="Basic and acidic residues" evidence="5">
    <location>
        <begin position="1306"/>
        <end position="1317"/>
    </location>
</feature>
<feature type="coiled-coil region" evidence="4">
    <location>
        <begin position="661"/>
        <end position="688"/>
    </location>
</feature>
<dbReference type="Proteomes" id="UP000252519">
    <property type="component" value="Unassembled WGS sequence"/>
</dbReference>
<dbReference type="CDD" id="cd00176">
    <property type="entry name" value="SPEC"/>
    <property type="match status" value="5"/>
</dbReference>
<protein>
    <submittedName>
        <fullName evidence="7">Spectrin repeat-containing domain protein</fullName>
    </submittedName>
</protein>
<dbReference type="Pfam" id="PF02187">
    <property type="entry name" value="GAS2"/>
    <property type="match status" value="1"/>
</dbReference>
<dbReference type="Pfam" id="PF00435">
    <property type="entry name" value="Spectrin"/>
    <property type="match status" value="4"/>
</dbReference>
<dbReference type="GO" id="GO:0030056">
    <property type="term" value="C:hemidesmosome"/>
    <property type="evidence" value="ECO:0007669"/>
    <property type="project" value="TreeGrafter"/>
</dbReference>
<name>A0A368G037_ANCCA</name>
<keyword evidence="8" id="KW-1185">Reference proteome</keyword>
<dbReference type="GO" id="GO:0005886">
    <property type="term" value="C:plasma membrane"/>
    <property type="evidence" value="ECO:0007669"/>
    <property type="project" value="UniProtKB-SubCell"/>
</dbReference>
<dbReference type="SUPFAM" id="SSF143575">
    <property type="entry name" value="GAS2 domain-like"/>
    <property type="match status" value="1"/>
</dbReference>
<reference evidence="7 8" key="1">
    <citation type="submission" date="2014-10" db="EMBL/GenBank/DDBJ databases">
        <title>Draft genome of the hookworm Ancylostoma caninum.</title>
        <authorList>
            <person name="Mitreva M."/>
        </authorList>
    </citation>
    <scope>NUCLEOTIDE SEQUENCE [LARGE SCALE GENOMIC DNA]</scope>
    <source>
        <strain evidence="7 8">Baltimore</strain>
    </source>
</reference>
<dbReference type="PROSITE" id="PS51460">
    <property type="entry name" value="GAR"/>
    <property type="match status" value="1"/>
</dbReference>
<dbReference type="GO" id="GO:0008017">
    <property type="term" value="F:microtubule binding"/>
    <property type="evidence" value="ECO:0007669"/>
    <property type="project" value="InterPro"/>
</dbReference>
<dbReference type="InterPro" id="IPR002017">
    <property type="entry name" value="Spectrin_repeat"/>
</dbReference>
<dbReference type="SUPFAM" id="SSF47473">
    <property type="entry name" value="EF-hand"/>
    <property type="match status" value="1"/>
</dbReference>
<dbReference type="EMBL" id="JOJR01000440">
    <property type="protein sequence ID" value="RCN37811.1"/>
    <property type="molecule type" value="Genomic_DNA"/>
</dbReference>
<feature type="coiled-coil region" evidence="4">
    <location>
        <begin position="1184"/>
        <end position="1247"/>
    </location>
</feature>